<reference evidence="4" key="1">
    <citation type="submission" date="2020-10" db="EMBL/GenBank/DDBJ databases">
        <authorList>
            <person name="Gilroy R."/>
        </authorList>
    </citation>
    <scope>NUCLEOTIDE SEQUENCE</scope>
    <source>
        <strain evidence="4">ChiGjej1B1-22543</strain>
    </source>
</reference>
<evidence type="ECO:0000313" key="5">
    <source>
        <dbReference type="Proteomes" id="UP000824070"/>
    </source>
</evidence>
<feature type="binding site" evidence="3">
    <location>
        <position position="133"/>
    </location>
    <ligand>
        <name>a divalent metal cation</name>
        <dbReference type="ChEBI" id="CHEBI:60240"/>
        <label>2</label>
    </ligand>
</feature>
<gene>
    <name evidence="4" type="ORF">IAC52_04585</name>
</gene>
<accession>A0A9D1LPA8</accession>
<feature type="binding site" evidence="3">
    <location>
        <position position="95"/>
    </location>
    <ligand>
        <name>a divalent metal cation</name>
        <dbReference type="ChEBI" id="CHEBI:60240"/>
        <label>1</label>
    </ligand>
</feature>
<dbReference type="Pfam" id="PF01026">
    <property type="entry name" value="TatD_DNase"/>
    <property type="match status" value="1"/>
</dbReference>
<evidence type="ECO:0000256" key="3">
    <source>
        <dbReference type="PIRSR" id="PIRSR005902-1"/>
    </source>
</evidence>
<proteinExistence type="predicted"/>
<sequence length="260" mass="29353">MIACYLDSHCHLNDEHLIEKENELINSAHKAGVSRFLVIGYDLKSSEEAVAIAMRHDGVYAAVGFQPENTVGADIAELSRIKELAGSEKVVAIGEIGLDYHWDNSEATKERQKTWFRKQLELANELDLPVSIHARDAIGDTLSILKEIEVRRKGVLHCYSGSAESMREFAKLGYYFGFDGPITYKNAVEPKRCVAECPLDRLLSETDSPYLPPVPFRGKENRPEYIPYIVKQMSILRGQDEETIAKAIEENFLNLFHVKP</sequence>
<evidence type="ECO:0000256" key="1">
    <source>
        <dbReference type="ARBA" id="ARBA00022723"/>
    </source>
</evidence>
<feature type="binding site" evidence="3">
    <location>
        <position position="207"/>
    </location>
    <ligand>
        <name>a divalent metal cation</name>
        <dbReference type="ChEBI" id="CHEBI:60240"/>
        <label>1</label>
    </ligand>
</feature>
<dbReference type="InterPro" id="IPR015991">
    <property type="entry name" value="TatD/YcfH-like"/>
</dbReference>
<organism evidence="4 5">
    <name type="scientific">Candidatus Alloenteromonas pullicola</name>
    <dbReference type="NCBI Taxonomy" id="2840784"/>
    <lineage>
        <taxon>Bacteria</taxon>
        <taxon>Bacillati</taxon>
        <taxon>Bacillota</taxon>
        <taxon>Bacillota incertae sedis</taxon>
        <taxon>Candidatus Alloenteromonas</taxon>
    </lineage>
</organism>
<evidence type="ECO:0000313" key="4">
    <source>
        <dbReference type="EMBL" id="HIU45554.1"/>
    </source>
</evidence>
<dbReference type="EMBL" id="DVMV01000038">
    <property type="protein sequence ID" value="HIU45554.1"/>
    <property type="molecule type" value="Genomic_DNA"/>
</dbReference>
<dbReference type="Proteomes" id="UP000824070">
    <property type="component" value="Unassembled WGS sequence"/>
</dbReference>
<dbReference type="AlphaFoldDB" id="A0A9D1LPA8"/>
<dbReference type="GO" id="GO:0005829">
    <property type="term" value="C:cytosol"/>
    <property type="evidence" value="ECO:0007669"/>
    <property type="project" value="TreeGrafter"/>
</dbReference>
<dbReference type="PROSITE" id="PS01137">
    <property type="entry name" value="TATD_1"/>
    <property type="match status" value="1"/>
</dbReference>
<dbReference type="NCBIfam" id="TIGR00010">
    <property type="entry name" value="YchF/TatD family DNA exonuclease"/>
    <property type="match status" value="1"/>
</dbReference>
<dbReference type="InterPro" id="IPR032466">
    <property type="entry name" value="Metal_Hydrolase"/>
</dbReference>
<dbReference type="InterPro" id="IPR018228">
    <property type="entry name" value="DNase_TatD-rel_CS"/>
</dbReference>
<dbReference type="SUPFAM" id="SSF51556">
    <property type="entry name" value="Metallo-dependent hydrolases"/>
    <property type="match status" value="1"/>
</dbReference>
<dbReference type="PANTHER" id="PTHR46124:SF2">
    <property type="entry name" value="D-AMINOACYL-TRNA DEACYLASE"/>
    <property type="match status" value="1"/>
</dbReference>
<evidence type="ECO:0000256" key="2">
    <source>
        <dbReference type="ARBA" id="ARBA00022801"/>
    </source>
</evidence>
<keyword evidence="2 4" id="KW-0378">Hydrolase</keyword>
<dbReference type="InterPro" id="IPR001130">
    <property type="entry name" value="TatD-like"/>
</dbReference>
<dbReference type="GO" id="GO:0016788">
    <property type="term" value="F:hydrolase activity, acting on ester bonds"/>
    <property type="evidence" value="ECO:0007669"/>
    <property type="project" value="InterPro"/>
</dbReference>
<keyword evidence="1 3" id="KW-0479">Metal-binding</keyword>
<feature type="binding site" evidence="3">
    <location>
        <position position="157"/>
    </location>
    <ligand>
        <name>a divalent metal cation</name>
        <dbReference type="ChEBI" id="CHEBI:60240"/>
        <label>2</label>
    </ligand>
</feature>
<dbReference type="PANTHER" id="PTHR46124">
    <property type="entry name" value="D-AMINOACYL-TRNA DEACYLASE"/>
    <property type="match status" value="1"/>
</dbReference>
<protein>
    <submittedName>
        <fullName evidence="4">TatD family hydrolase</fullName>
    </submittedName>
</protein>
<dbReference type="Gene3D" id="3.20.20.140">
    <property type="entry name" value="Metal-dependent hydrolases"/>
    <property type="match status" value="1"/>
</dbReference>
<feature type="binding site" evidence="3">
    <location>
        <position position="11"/>
    </location>
    <ligand>
        <name>a divalent metal cation</name>
        <dbReference type="ChEBI" id="CHEBI:60240"/>
        <label>1</label>
    </ligand>
</feature>
<dbReference type="GO" id="GO:0046872">
    <property type="term" value="F:metal ion binding"/>
    <property type="evidence" value="ECO:0007669"/>
    <property type="project" value="UniProtKB-KW"/>
</dbReference>
<feature type="binding site" evidence="3">
    <location>
        <position position="9"/>
    </location>
    <ligand>
        <name>a divalent metal cation</name>
        <dbReference type="ChEBI" id="CHEBI:60240"/>
        <label>1</label>
    </ligand>
</feature>
<dbReference type="CDD" id="cd01310">
    <property type="entry name" value="TatD_DNAse"/>
    <property type="match status" value="1"/>
</dbReference>
<dbReference type="GO" id="GO:0004536">
    <property type="term" value="F:DNA nuclease activity"/>
    <property type="evidence" value="ECO:0007669"/>
    <property type="project" value="InterPro"/>
</dbReference>
<comment type="caution">
    <text evidence="4">The sequence shown here is derived from an EMBL/GenBank/DDBJ whole genome shotgun (WGS) entry which is preliminary data.</text>
</comment>
<name>A0A9D1LPA8_9FIRM</name>
<reference evidence="4" key="2">
    <citation type="journal article" date="2021" name="PeerJ">
        <title>Extensive microbial diversity within the chicken gut microbiome revealed by metagenomics and culture.</title>
        <authorList>
            <person name="Gilroy R."/>
            <person name="Ravi A."/>
            <person name="Getino M."/>
            <person name="Pursley I."/>
            <person name="Horton D.L."/>
            <person name="Alikhan N.F."/>
            <person name="Baker D."/>
            <person name="Gharbi K."/>
            <person name="Hall N."/>
            <person name="Watson M."/>
            <person name="Adriaenssens E.M."/>
            <person name="Foster-Nyarko E."/>
            <person name="Jarju S."/>
            <person name="Secka A."/>
            <person name="Antonio M."/>
            <person name="Oren A."/>
            <person name="Chaudhuri R.R."/>
            <person name="La Ragione R."/>
            <person name="Hildebrand F."/>
            <person name="Pallen M.J."/>
        </authorList>
    </citation>
    <scope>NUCLEOTIDE SEQUENCE</scope>
    <source>
        <strain evidence="4">ChiGjej1B1-22543</strain>
    </source>
</reference>
<dbReference type="PIRSF" id="PIRSF005902">
    <property type="entry name" value="DNase_TatD"/>
    <property type="match status" value="1"/>
</dbReference>
<dbReference type="FunFam" id="3.20.20.140:FF:000005">
    <property type="entry name" value="TatD family hydrolase"/>
    <property type="match status" value="1"/>
</dbReference>